<evidence type="ECO:0000313" key="3">
    <source>
        <dbReference type="Proteomes" id="UP000016620"/>
    </source>
</evidence>
<dbReference type="Pfam" id="PF00535">
    <property type="entry name" value="Glycos_transf_2"/>
    <property type="match status" value="1"/>
</dbReference>
<evidence type="ECO:0000313" key="2">
    <source>
        <dbReference type="EMBL" id="ERJ27832.1"/>
    </source>
</evidence>
<dbReference type="PATRIC" id="fig|1242968.3.peg.1516"/>
<evidence type="ECO:0000259" key="1">
    <source>
        <dbReference type="Pfam" id="PF00535"/>
    </source>
</evidence>
<dbReference type="GO" id="GO:0016758">
    <property type="term" value="F:hexosyltransferase activity"/>
    <property type="evidence" value="ECO:0007669"/>
    <property type="project" value="UniProtKB-ARBA"/>
</dbReference>
<dbReference type="AlphaFoldDB" id="U2FBU2"/>
<dbReference type="InterPro" id="IPR029044">
    <property type="entry name" value="Nucleotide-diphossugar_trans"/>
</dbReference>
<protein>
    <submittedName>
        <fullName evidence="2">Glycosyl transferase, family 2</fullName>
    </submittedName>
</protein>
<proteinExistence type="predicted"/>
<dbReference type="EMBL" id="ANNG01000031">
    <property type="protein sequence ID" value="ERJ27832.1"/>
    <property type="molecule type" value="Genomic_DNA"/>
</dbReference>
<dbReference type="InterPro" id="IPR001173">
    <property type="entry name" value="Glyco_trans_2-like"/>
</dbReference>
<sequence>MQDKPLVSVIMNCFNSDEFLRESIESVINQTYKNWELIFWDNQSTDNSANIAKSYNDSRIKYFYAPKFAPLYGARNYAVKEAKGDFIAFLDCDDLWKNDKLEKQISLMHNGDFGLCYTNFYIMGQNKNKKLFVKTQPSGYIFKHQIANYSIGILTVMISKKAYDNIEDKFDSSLNFPGDYDLFIRLLKNEKACYIDEPLAYYRASNANSISNTKRLDNIKEVKVVLKKLKNMYSEKDILKRLDEAKAIMDIKEILFSLKDLNTREILRILRDMSFKDAFSLTVLNKIISKILRILRWYS</sequence>
<organism evidence="2 3">
    <name type="scientific">Campylobacter concisus UNSWCS</name>
    <dbReference type="NCBI Taxonomy" id="1242968"/>
    <lineage>
        <taxon>Bacteria</taxon>
        <taxon>Pseudomonadati</taxon>
        <taxon>Campylobacterota</taxon>
        <taxon>Epsilonproteobacteria</taxon>
        <taxon>Campylobacterales</taxon>
        <taxon>Campylobacteraceae</taxon>
        <taxon>Campylobacter</taxon>
    </lineage>
</organism>
<accession>U2FBU2</accession>
<comment type="caution">
    <text evidence="2">The sequence shown here is derived from an EMBL/GenBank/DDBJ whole genome shotgun (WGS) entry which is preliminary data.</text>
</comment>
<name>U2FBU2_9BACT</name>
<feature type="domain" description="Glycosyltransferase 2-like" evidence="1">
    <location>
        <begin position="8"/>
        <end position="134"/>
    </location>
</feature>
<dbReference type="Gene3D" id="3.90.550.10">
    <property type="entry name" value="Spore Coat Polysaccharide Biosynthesis Protein SpsA, Chain A"/>
    <property type="match status" value="1"/>
</dbReference>
<keyword evidence="2" id="KW-0808">Transferase</keyword>
<dbReference type="PANTHER" id="PTHR22916">
    <property type="entry name" value="GLYCOSYLTRANSFERASE"/>
    <property type="match status" value="1"/>
</dbReference>
<reference evidence="2 3" key="1">
    <citation type="journal article" date="2013" name="BMC Genomics">
        <title>Comparative genomics of Campylobacter concisus isolates reveals genetic diversity and provides insights into disease association.</title>
        <authorList>
            <person name="Deshpande N.P."/>
            <person name="Kaakoush N.O."/>
            <person name="Wilkins M.R."/>
            <person name="Mitchell H.M."/>
        </authorList>
    </citation>
    <scope>NUCLEOTIDE SEQUENCE [LARGE SCALE GENOMIC DNA]</scope>
    <source>
        <strain evidence="2 3">UNSWCS</strain>
    </source>
</reference>
<dbReference type="PANTHER" id="PTHR22916:SF3">
    <property type="entry name" value="UDP-GLCNAC:BETAGAL BETA-1,3-N-ACETYLGLUCOSAMINYLTRANSFERASE-LIKE PROTEIN 1"/>
    <property type="match status" value="1"/>
</dbReference>
<gene>
    <name evidence="2" type="ORF">UNSWCS_433</name>
</gene>
<dbReference type="Proteomes" id="UP000016620">
    <property type="component" value="Unassembled WGS sequence"/>
</dbReference>
<dbReference type="RefSeq" id="WP_021088007.1">
    <property type="nucleotide sequence ID" value="NZ_ANNG01000031.1"/>
</dbReference>
<dbReference type="SUPFAM" id="SSF53448">
    <property type="entry name" value="Nucleotide-diphospho-sugar transferases"/>
    <property type="match status" value="1"/>
</dbReference>